<feature type="transmembrane region" description="Helical" evidence="3">
    <location>
        <begin position="51"/>
        <end position="76"/>
    </location>
</feature>
<feature type="region of interest" description="Disordered" evidence="2">
    <location>
        <begin position="88"/>
        <end position="118"/>
    </location>
</feature>
<dbReference type="EMBL" id="RCUV01000011">
    <property type="protein sequence ID" value="RLP70257.1"/>
    <property type="molecule type" value="Genomic_DNA"/>
</dbReference>
<feature type="compositionally biased region" description="Acidic residues" evidence="2">
    <location>
        <begin position="91"/>
        <end position="107"/>
    </location>
</feature>
<evidence type="ECO:0000313" key="4">
    <source>
        <dbReference type="EMBL" id="RLP70257.1"/>
    </source>
</evidence>
<accession>A0A3L6ZQX8</accession>
<gene>
    <name evidence="4" type="ORF">D9V29_10730</name>
</gene>
<organism evidence="4 5">
    <name type="scientific">Mycetocola manganoxydans</name>
    <dbReference type="NCBI Taxonomy" id="699879"/>
    <lineage>
        <taxon>Bacteria</taxon>
        <taxon>Bacillati</taxon>
        <taxon>Actinomycetota</taxon>
        <taxon>Actinomycetes</taxon>
        <taxon>Micrococcales</taxon>
        <taxon>Microbacteriaceae</taxon>
        <taxon>Mycetocola</taxon>
    </lineage>
</organism>
<comment type="caution">
    <text evidence="4">The sequence shown here is derived from an EMBL/GenBank/DDBJ whole genome shotgun (WGS) entry which is preliminary data.</text>
</comment>
<keyword evidence="5" id="KW-1185">Reference proteome</keyword>
<protein>
    <submittedName>
        <fullName evidence="4">DUF4190 domain-containing protein</fullName>
    </submittedName>
</protein>
<evidence type="ECO:0000313" key="5">
    <source>
        <dbReference type="Proteomes" id="UP000270299"/>
    </source>
</evidence>
<dbReference type="AlphaFoldDB" id="A0A3L6ZQX8"/>
<keyword evidence="3" id="KW-1133">Transmembrane helix</keyword>
<evidence type="ECO:0000256" key="2">
    <source>
        <dbReference type="SAM" id="MobiDB-lite"/>
    </source>
</evidence>
<keyword evidence="3" id="KW-0472">Membrane</keyword>
<proteinExistence type="predicted"/>
<dbReference type="Gene3D" id="2.60.40.1240">
    <property type="match status" value="1"/>
</dbReference>
<feature type="transmembrane region" description="Helical" evidence="3">
    <location>
        <begin position="6"/>
        <end position="39"/>
    </location>
</feature>
<name>A0A3L6ZQX8_9MICO</name>
<evidence type="ECO:0000256" key="3">
    <source>
        <dbReference type="SAM" id="Phobius"/>
    </source>
</evidence>
<sequence length="258" mass="26301">MGIAALVVGIFAFIGAFIPVVNFVTGVLAAVGIILGIIAITRKNKPKKAGVAGLIVSVVALILSVVLAISYTAGFVSAVDDALPKSSVQESGDEAAEAPVEEAEADASAEVGTRENPAPIGTTIEMESMGSATYEVTLGAPTLDATDIVAAANQFNEAAPEGFQYAVVPVSVTYIGTETGTPWVDLQVSFVSAAGTTHSQADSMAVAPSPLFMEINELYPDASGTGNIVIAIPTADAVKGTWTVEPLFGGDTFFFAAQ</sequence>
<evidence type="ECO:0000256" key="1">
    <source>
        <dbReference type="ARBA" id="ARBA00022729"/>
    </source>
</evidence>
<reference evidence="4 5" key="1">
    <citation type="submission" date="2018-10" db="EMBL/GenBank/DDBJ databases">
        <authorList>
            <person name="Li J."/>
        </authorList>
    </citation>
    <scope>NUCLEOTIDE SEQUENCE [LARGE SCALE GENOMIC DNA]</scope>
    <source>
        <strain evidence="4 5">CCTCC AB209002</strain>
    </source>
</reference>
<keyword evidence="1" id="KW-0732">Signal</keyword>
<dbReference type="InterPro" id="IPR029050">
    <property type="entry name" value="Immunoprotect_excell_Ig-like"/>
</dbReference>
<keyword evidence="3" id="KW-0812">Transmembrane</keyword>
<dbReference type="Proteomes" id="UP000270299">
    <property type="component" value="Unassembled WGS sequence"/>
</dbReference>